<protein>
    <recommendedName>
        <fullName evidence="4">BNR repeat protein</fullName>
    </recommendedName>
</protein>
<evidence type="ECO:0000313" key="2">
    <source>
        <dbReference type="EMBL" id="MBD1362562.1"/>
    </source>
</evidence>
<name>A0ABR7WJR6_9SPHI</name>
<organism evidence="2 3">
    <name type="scientific">Mucilaginibacter pankratovii</name>
    <dbReference type="NCBI Taxonomy" id="2772110"/>
    <lineage>
        <taxon>Bacteria</taxon>
        <taxon>Pseudomonadati</taxon>
        <taxon>Bacteroidota</taxon>
        <taxon>Sphingobacteriia</taxon>
        <taxon>Sphingobacteriales</taxon>
        <taxon>Sphingobacteriaceae</taxon>
        <taxon>Mucilaginibacter</taxon>
    </lineage>
</organism>
<keyword evidence="3" id="KW-1185">Reference proteome</keyword>
<keyword evidence="1" id="KW-0732">Signal</keyword>
<dbReference type="EMBL" id="JACWMY010000001">
    <property type="protein sequence ID" value="MBD1362562.1"/>
    <property type="molecule type" value="Genomic_DNA"/>
</dbReference>
<dbReference type="SUPFAM" id="SSF50939">
    <property type="entry name" value="Sialidases"/>
    <property type="match status" value="1"/>
</dbReference>
<dbReference type="RefSeq" id="WP_191187235.1">
    <property type="nucleotide sequence ID" value="NZ_JACWMY010000001.1"/>
</dbReference>
<feature type="chain" id="PRO_5046580446" description="BNR repeat protein" evidence="1">
    <location>
        <begin position="22"/>
        <end position="350"/>
    </location>
</feature>
<accession>A0ABR7WJR6</accession>
<sequence>MKKFLFLILPALAFFSLSSLSDFPINSIGNGQQPQVSIDTKGIVRVVFGSADQIFCASSTDHGVSFGKPMLVAKVPEMHLGMSRGPQFTSSKNFSVITAMDKTGNIHWYQLNHATSKWKYMGVVNDLKGSAPEGLMNIAADDKDNFYAVWLDTRTGKHNQIYFSSLTGKAFKWSKNIMAYQSPDQHVCECCRPSIAVNGTSVALMFRNWLNGSRDLYVTRSSDQGKTFSPAVKMGMDTWKLNGCPMDGGGLRISPSNVVQTVWQRKGNIYYAKPGEPETYLARGRTCSIAGNGPNPLITYQSGDTLNVFKFPQKAATIIGIGGFLKVAKLNANSNFYVWEQDKQIKYRKM</sequence>
<gene>
    <name evidence="2" type="ORF">IDJ77_01955</name>
</gene>
<proteinExistence type="predicted"/>
<dbReference type="Proteomes" id="UP000606600">
    <property type="component" value="Unassembled WGS sequence"/>
</dbReference>
<evidence type="ECO:0000256" key="1">
    <source>
        <dbReference type="SAM" id="SignalP"/>
    </source>
</evidence>
<feature type="signal peptide" evidence="1">
    <location>
        <begin position="1"/>
        <end position="21"/>
    </location>
</feature>
<reference evidence="2 3" key="1">
    <citation type="submission" date="2020-09" db="EMBL/GenBank/DDBJ databases">
        <title>Novel species of Mucilaginibacter isolated from a glacier on the Tibetan Plateau.</title>
        <authorList>
            <person name="Liu Q."/>
            <person name="Xin Y.-H."/>
        </authorList>
    </citation>
    <scope>NUCLEOTIDE SEQUENCE [LARGE SCALE GENOMIC DNA]</scope>
    <source>
        <strain evidence="2 3">ZT4R22</strain>
    </source>
</reference>
<dbReference type="InterPro" id="IPR036278">
    <property type="entry name" value="Sialidase_sf"/>
</dbReference>
<evidence type="ECO:0000313" key="3">
    <source>
        <dbReference type="Proteomes" id="UP000606600"/>
    </source>
</evidence>
<dbReference type="Gene3D" id="2.120.10.10">
    <property type="match status" value="1"/>
</dbReference>
<comment type="caution">
    <text evidence="2">The sequence shown here is derived from an EMBL/GenBank/DDBJ whole genome shotgun (WGS) entry which is preliminary data.</text>
</comment>
<evidence type="ECO:0008006" key="4">
    <source>
        <dbReference type="Google" id="ProtNLM"/>
    </source>
</evidence>